<dbReference type="Gene3D" id="1.25.40.20">
    <property type="entry name" value="Ankyrin repeat-containing domain"/>
    <property type="match status" value="2"/>
</dbReference>
<reference evidence="4" key="2">
    <citation type="submission" date="2023-01" db="EMBL/GenBank/DDBJ databases">
        <authorList>
            <person name="Petersen C."/>
        </authorList>
    </citation>
    <scope>NUCLEOTIDE SEQUENCE</scope>
    <source>
        <strain evidence="4">IBT 15450</strain>
    </source>
</reference>
<dbReference type="Pfam" id="PF00023">
    <property type="entry name" value="Ank"/>
    <property type="match status" value="1"/>
</dbReference>
<dbReference type="SMART" id="SM00248">
    <property type="entry name" value="ANK"/>
    <property type="match status" value="3"/>
</dbReference>
<proteinExistence type="predicted"/>
<dbReference type="Pfam" id="PF12796">
    <property type="entry name" value="Ank_2"/>
    <property type="match status" value="1"/>
</dbReference>
<dbReference type="PANTHER" id="PTHR24198:SF165">
    <property type="entry name" value="ANKYRIN REPEAT-CONTAINING PROTEIN-RELATED"/>
    <property type="match status" value="1"/>
</dbReference>
<keyword evidence="2 3" id="KW-0040">ANK repeat</keyword>
<dbReference type="InterPro" id="IPR036770">
    <property type="entry name" value="Ankyrin_rpt-contain_sf"/>
</dbReference>
<keyword evidence="5" id="KW-1185">Reference proteome</keyword>
<evidence type="ECO:0000256" key="2">
    <source>
        <dbReference type="ARBA" id="ARBA00023043"/>
    </source>
</evidence>
<reference evidence="4" key="1">
    <citation type="journal article" date="2023" name="IMA Fungus">
        <title>Comparative genomic study of the Penicillium genus elucidates a diverse pangenome and 15 lateral gene transfer events.</title>
        <authorList>
            <person name="Petersen C."/>
            <person name="Sorensen T."/>
            <person name="Nielsen M.R."/>
            <person name="Sondergaard T.E."/>
            <person name="Sorensen J.L."/>
            <person name="Fitzpatrick D.A."/>
            <person name="Frisvad J.C."/>
            <person name="Nielsen K.L."/>
        </authorList>
    </citation>
    <scope>NUCLEOTIDE SEQUENCE</scope>
    <source>
        <strain evidence="4">IBT 15450</strain>
    </source>
</reference>
<evidence type="ECO:0000313" key="5">
    <source>
        <dbReference type="Proteomes" id="UP001219568"/>
    </source>
</evidence>
<evidence type="ECO:0000256" key="3">
    <source>
        <dbReference type="PROSITE-ProRule" id="PRU00023"/>
    </source>
</evidence>
<gene>
    <name evidence="4" type="ORF">N7460_014047</name>
</gene>
<dbReference type="AlphaFoldDB" id="A0AAD6HXL6"/>
<accession>A0AAD6HXL6</accession>
<dbReference type="PROSITE" id="PS50297">
    <property type="entry name" value="ANK_REP_REGION"/>
    <property type="match status" value="1"/>
</dbReference>
<dbReference type="PANTHER" id="PTHR24198">
    <property type="entry name" value="ANKYRIN REPEAT AND PROTEIN KINASE DOMAIN-CONTAINING PROTEIN"/>
    <property type="match status" value="1"/>
</dbReference>
<keyword evidence="1" id="KW-0677">Repeat</keyword>
<organism evidence="4 5">
    <name type="scientific">Penicillium canescens</name>
    <dbReference type="NCBI Taxonomy" id="5083"/>
    <lineage>
        <taxon>Eukaryota</taxon>
        <taxon>Fungi</taxon>
        <taxon>Dikarya</taxon>
        <taxon>Ascomycota</taxon>
        <taxon>Pezizomycotina</taxon>
        <taxon>Eurotiomycetes</taxon>
        <taxon>Eurotiomycetidae</taxon>
        <taxon>Eurotiales</taxon>
        <taxon>Aspergillaceae</taxon>
        <taxon>Penicillium</taxon>
    </lineage>
</organism>
<dbReference type="SUPFAM" id="SSF48403">
    <property type="entry name" value="Ankyrin repeat"/>
    <property type="match status" value="1"/>
</dbReference>
<evidence type="ECO:0000313" key="4">
    <source>
        <dbReference type="EMBL" id="KAJ6022303.1"/>
    </source>
</evidence>
<dbReference type="Proteomes" id="UP001219568">
    <property type="component" value="Unassembled WGS sequence"/>
</dbReference>
<dbReference type="EMBL" id="JAQJZL010000017">
    <property type="protein sequence ID" value="KAJ6022303.1"/>
    <property type="molecule type" value="Genomic_DNA"/>
</dbReference>
<feature type="repeat" description="ANK" evidence="3">
    <location>
        <begin position="55"/>
        <end position="88"/>
    </location>
</feature>
<evidence type="ECO:0000256" key="1">
    <source>
        <dbReference type="ARBA" id="ARBA00022737"/>
    </source>
</evidence>
<name>A0AAD6HXL6_PENCN</name>
<sequence length="120" mass="13277">MRAVLRAISEGADVNASHQLSKYTPLVVAAECGHTDIVTYLLAQTSINVNAVANHGQTALHYAARHGHTDIVEKLLASPNLQVNLRDHYDWTPLIWAVKKGHDAIVQLLEPIVPCYEKEF</sequence>
<dbReference type="PRINTS" id="PR01415">
    <property type="entry name" value="ANKYRIN"/>
</dbReference>
<dbReference type="PROSITE" id="PS50088">
    <property type="entry name" value="ANK_REPEAT"/>
    <property type="match status" value="1"/>
</dbReference>
<protein>
    <submittedName>
        <fullName evidence="4">Ankyrin repeat-containing protein</fullName>
    </submittedName>
</protein>
<comment type="caution">
    <text evidence="4">The sequence shown here is derived from an EMBL/GenBank/DDBJ whole genome shotgun (WGS) entry which is preliminary data.</text>
</comment>
<dbReference type="InterPro" id="IPR002110">
    <property type="entry name" value="Ankyrin_rpt"/>
</dbReference>